<protein>
    <recommendedName>
        <fullName evidence="3">Lipocalin-like domain-containing protein</fullName>
    </recommendedName>
</protein>
<evidence type="ECO:0000313" key="2">
    <source>
        <dbReference type="Proteomes" id="UP001198901"/>
    </source>
</evidence>
<gene>
    <name evidence="1" type="ORF">LBU54_09630</name>
</gene>
<proteinExistence type="predicted"/>
<accession>A0ABS7XST6</accession>
<dbReference type="RefSeq" id="WP_224528756.1">
    <property type="nucleotide sequence ID" value="NZ_JAIUJR010000006.1"/>
</dbReference>
<evidence type="ECO:0008006" key="3">
    <source>
        <dbReference type="Google" id="ProtNLM"/>
    </source>
</evidence>
<dbReference type="Proteomes" id="UP001198901">
    <property type="component" value="Unassembled WGS sequence"/>
</dbReference>
<sequence length="137" mass="15839">MKRLLLLLTVFSFWYGCSYEDKPKYSAIADFIGEWKLEIRTLNNSLPIESGEESLIFSEDNNFEDLIGRYTLTSDTETSGLFFVTGLPYDLNFESTSGELLTSSFNILDGILTLEYQNNNGDNVREIWRKAFYHETE</sequence>
<name>A0ABS7XST6_9FLAO</name>
<dbReference type="EMBL" id="JAIUJR010000006">
    <property type="protein sequence ID" value="MCA0132840.1"/>
    <property type="molecule type" value="Genomic_DNA"/>
</dbReference>
<organism evidence="1 2">
    <name type="scientific">Winogradskyella alexanderae</name>
    <dbReference type="NCBI Taxonomy" id="2877123"/>
    <lineage>
        <taxon>Bacteria</taxon>
        <taxon>Pseudomonadati</taxon>
        <taxon>Bacteroidota</taxon>
        <taxon>Flavobacteriia</taxon>
        <taxon>Flavobacteriales</taxon>
        <taxon>Flavobacteriaceae</taxon>
        <taxon>Winogradskyella</taxon>
    </lineage>
</organism>
<keyword evidence="2" id="KW-1185">Reference proteome</keyword>
<dbReference type="PROSITE" id="PS51257">
    <property type="entry name" value="PROKAR_LIPOPROTEIN"/>
    <property type="match status" value="1"/>
</dbReference>
<comment type="caution">
    <text evidence="1">The sequence shown here is derived from an EMBL/GenBank/DDBJ whole genome shotgun (WGS) entry which is preliminary data.</text>
</comment>
<evidence type="ECO:0000313" key="1">
    <source>
        <dbReference type="EMBL" id="MCA0132840.1"/>
    </source>
</evidence>
<reference evidence="2" key="1">
    <citation type="submission" date="2023-07" db="EMBL/GenBank/DDBJ databases">
        <authorList>
            <person name="Yue Y."/>
        </authorList>
    </citation>
    <scope>NUCLEOTIDE SEQUENCE [LARGE SCALE GENOMIC DNA]</scope>
    <source>
        <strain evidence="2">D23</strain>
    </source>
</reference>